<dbReference type="InterPro" id="IPR042185">
    <property type="entry name" value="Serpin_sf_2"/>
</dbReference>
<evidence type="ECO:0000256" key="3">
    <source>
        <dbReference type="SAM" id="MobiDB-lite"/>
    </source>
</evidence>
<dbReference type="InterPro" id="IPR023796">
    <property type="entry name" value="Serpin_dom"/>
</dbReference>
<dbReference type="Gene3D" id="2.30.39.10">
    <property type="entry name" value="Alpha-1-antitrypsin, domain 1"/>
    <property type="match status" value="1"/>
</dbReference>
<reference evidence="5" key="1">
    <citation type="submission" date="2022-11" db="EMBL/GenBank/DDBJ databases">
        <title>Centuries of genome instability and evolution in soft-shell clam transmissible cancer (bioRxiv).</title>
        <authorList>
            <person name="Hart S.F.M."/>
            <person name="Yonemitsu M.A."/>
            <person name="Giersch R.M."/>
            <person name="Beal B.F."/>
            <person name="Arriagada G."/>
            <person name="Davis B.W."/>
            <person name="Ostrander E.A."/>
            <person name="Goff S.P."/>
            <person name="Metzger M.J."/>
        </authorList>
    </citation>
    <scope>NUCLEOTIDE SEQUENCE</scope>
    <source>
        <strain evidence="5">MELC-2E11</strain>
        <tissue evidence="5">Siphon/mantle</tissue>
    </source>
</reference>
<dbReference type="InterPro" id="IPR036186">
    <property type="entry name" value="Serpin_sf"/>
</dbReference>
<dbReference type="PANTHER" id="PTHR11461">
    <property type="entry name" value="SERINE PROTEASE INHIBITOR, SERPIN"/>
    <property type="match status" value="1"/>
</dbReference>
<feature type="domain" description="Serpin" evidence="4">
    <location>
        <begin position="42"/>
        <end position="403"/>
    </location>
</feature>
<dbReference type="CDD" id="cd00172">
    <property type="entry name" value="serpin"/>
    <property type="match status" value="1"/>
</dbReference>
<sequence>MEGSKIPSGDGEEGWSSSMPNRRLTGANMASIISNAVVDFSLGVYKLSAVGGENLFMSPSSVYAVMAMIQAGAGAATLEQMTAALKLTGHNRKTQLQLLKEFNTAMMAGSRDVILTTANKLYPNADRKVVEEYIKVLSESFKSEITPMAFSTKPEECRKEINDWVEKQTNKKIKDVLPDGSITSQTGMVVVNAIYFKGEWADKFEPRSTTKTDFHPSASSKVQVDMMKERMDYAKYGESKEMKCKVLQLPYQGKEIGMVLFLPHEVEGLSKLEQALTREHLEKILAESKSETVDVYLPKFKMETQLTLKETLQKLGMVDLFNMAKADLSGIGEQLFVSEVYHKAFVAVDENGTEAAAATAAIMLLGCMIPNRVMEFKADHPFMFMIWDYRIRVPLFIGRVIQP</sequence>
<dbReference type="InterPro" id="IPR000215">
    <property type="entry name" value="Serpin_fam"/>
</dbReference>
<evidence type="ECO:0000256" key="2">
    <source>
        <dbReference type="RuleBase" id="RU000411"/>
    </source>
</evidence>
<protein>
    <submittedName>
        <fullName evidence="5">ANT3-like protein</fullName>
    </submittedName>
</protein>
<dbReference type="InterPro" id="IPR042178">
    <property type="entry name" value="Serpin_sf_1"/>
</dbReference>
<name>A0ABY7FDR1_MYAAR</name>
<dbReference type="EMBL" id="CP111022">
    <property type="protein sequence ID" value="WAR18994.1"/>
    <property type="molecule type" value="Genomic_DNA"/>
</dbReference>
<dbReference type="Proteomes" id="UP001164746">
    <property type="component" value="Chromosome 11"/>
</dbReference>
<accession>A0ABY7FDR1</accession>
<evidence type="ECO:0000313" key="5">
    <source>
        <dbReference type="EMBL" id="WAR18994.1"/>
    </source>
</evidence>
<feature type="region of interest" description="Disordered" evidence="3">
    <location>
        <begin position="1"/>
        <end position="20"/>
    </location>
</feature>
<dbReference type="Pfam" id="PF00079">
    <property type="entry name" value="Serpin"/>
    <property type="match status" value="1"/>
</dbReference>
<comment type="similarity">
    <text evidence="1 2">Belongs to the serpin family.</text>
</comment>
<proteinExistence type="inferred from homology"/>
<dbReference type="PANTHER" id="PTHR11461:SF211">
    <property type="entry name" value="GH10112P-RELATED"/>
    <property type="match status" value="1"/>
</dbReference>
<evidence type="ECO:0000256" key="1">
    <source>
        <dbReference type="ARBA" id="ARBA00009500"/>
    </source>
</evidence>
<gene>
    <name evidence="5" type="ORF">MAR_000832</name>
</gene>
<dbReference type="SMART" id="SM00093">
    <property type="entry name" value="SERPIN"/>
    <property type="match status" value="1"/>
</dbReference>
<dbReference type="SUPFAM" id="SSF56574">
    <property type="entry name" value="Serpins"/>
    <property type="match status" value="1"/>
</dbReference>
<organism evidence="5 6">
    <name type="scientific">Mya arenaria</name>
    <name type="common">Soft-shell clam</name>
    <dbReference type="NCBI Taxonomy" id="6604"/>
    <lineage>
        <taxon>Eukaryota</taxon>
        <taxon>Metazoa</taxon>
        <taxon>Spiralia</taxon>
        <taxon>Lophotrochozoa</taxon>
        <taxon>Mollusca</taxon>
        <taxon>Bivalvia</taxon>
        <taxon>Autobranchia</taxon>
        <taxon>Heteroconchia</taxon>
        <taxon>Euheterodonta</taxon>
        <taxon>Imparidentia</taxon>
        <taxon>Neoheterodontei</taxon>
        <taxon>Myida</taxon>
        <taxon>Myoidea</taxon>
        <taxon>Myidae</taxon>
        <taxon>Mya</taxon>
    </lineage>
</organism>
<dbReference type="PROSITE" id="PS00284">
    <property type="entry name" value="SERPIN"/>
    <property type="match status" value="1"/>
</dbReference>
<evidence type="ECO:0000313" key="6">
    <source>
        <dbReference type="Proteomes" id="UP001164746"/>
    </source>
</evidence>
<dbReference type="Gene3D" id="3.30.497.10">
    <property type="entry name" value="Antithrombin, subunit I, domain 2"/>
    <property type="match status" value="1"/>
</dbReference>
<keyword evidence="6" id="KW-1185">Reference proteome</keyword>
<dbReference type="InterPro" id="IPR023795">
    <property type="entry name" value="Serpin_CS"/>
</dbReference>
<evidence type="ECO:0000259" key="4">
    <source>
        <dbReference type="SMART" id="SM00093"/>
    </source>
</evidence>